<evidence type="ECO:0000256" key="1">
    <source>
        <dbReference type="SAM" id="MobiDB-lite"/>
    </source>
</evidence>
<dbReference type="AlphaFoldDB" id="A0A508X601"/>
<accession>A0A508X601</accession>
<name>A0A508X601_9HYPH</name>
<proteinExistence type="predicted"/>
<reference evidence="2" key="1">
    <citation type="submission" date="2019-06" db="EMBL/GenBank/DDBJ databases">
        <authorList>
            <person name="Le Quere A."/>
            <person name="Colella S."/>
        </authorList>
    </citation>
    <scope>NUCLEOTIDE SEQUENCE</scope>
    <source>
        <strain evidence="2">EmedicaeMD41</strain>
    </source>
</reference>
<evidence type="ECO:0000313" key="2">
    <source>
        <dbReference type="EMBL" id="VTZ65079.1"/>
    </source>
</evidence>
<dbReference type="EMBL" id="CABFNB010000149">
    <property type="protein sequence ID" value="VTZ65079.1"/>
    <property type="molecule type" value="Genomic_DNA"/>
</dbReference>
<gene>
    <name evidence="2" type="ORF">EMEDMD4_790103</name>
</gene>
<protein>
    <submittedName>
        <fullName evidence="2">Uncharacterized protein</fullName>
    </submittedName>
</protein>
<sequence>MFERHRRKNGMAQQCEAAGAHRPCAFAEKLVVHDLSHRMPQGAVLLGRHRAGDDGREAGLRKKGAGVDSMAPKAFERVVHETWSDHPAFHERRSFLVNIAKEIKRSEPFGHCIPCFAATSS</sequence>
<dbReference type="Proteomes" id="UP000507954">
    <property type="component" value="Unassembled WGS sequence"/>
</dbReference>
<organism evidence="2">
    <name type="scientific">Sinorhizobium medicae</name>
    <dbReference type="NCBI Taxonomy" id="110321"/>
    <lineage>
        <taxon>Bacteria</taxon>
        <taxon>Pseudomonadati</taxon>
        <taxon>Pseudomonadota</taxon>
        <taxon>Alphaproteobacteria</taxon>
        <taxon>Hyphomicrobiales</taxon>
        <taxon>Rhizobiaceae</taxon>
        <taxon>Sinorhizobium/Ensifer group</taxon>
        <taxon>Sinorhizobium</taxon>
    </lineage>
</organism>
<feature type="compositionally biased region" description="Basic and acidic residues" evidence="1">
    <location>
        <begin position="50"/>
        <end position="60"/>
    </location>
</feature>
<feature type="region of interest" description="Disordered" evidence="1">
    <location>
        <begin position="46"/>
        <end position="66"/>
    </location>
</feature>